<gene>
    <name evidence="1" type="ORF">L6164_029818</name>
</gene>
<sequence length="330" mass="36544">MSFPSRGSFHRRAQSEVQFRIPDHFDLDSGPLDAPSANFEDLGSEDDLFCAYMDFDKSRSNSQHGSYAPKPDTGNAGPLERSGDDGHVGSSGEVEKKGRPRHRHSNSVDGSLLESIDTKKAMAPDKLAELWTIDPKRAKRILGNRQSAARSKEKKARYVLELGRKFQTLQTEATTLYAQLSLFQRDTAGLSTENTELKLRLQAMEQQAKLHDALNEALKKEVDRLKIATGETVTPTDNYGLGMHQISYSQASFFSHQPQHGSSERHSIQMQQLHSLGSNISAPRQHMVATAHPHNLSEILSQDSIGQFQGLEISSRGSNLLMPDGAPYSC</sequence>
<reference evidence="1 2" key="1">
    <citation type="journal article" date="2022" name="DNA Res.">
        <title>Chromosomal-level genome assembly of the orchid tree Bauhinia variegata (Leguminosae; Cercidoideae) supports the allotetraploid origin hypothesis of Bauhinia.</title>
        <authorList>
            <person name="Zhong Y."/>
            <person name="Chen Y."/>
            <person name="Zheng D."/>
            <person name="Pang J."/>
            <person name="Liu Y."/>
            <person name="Luo S."/>
            <person name="Meng S."/>
            <person name="Qian L."/>
            <person name="Wei D."/>
            <person name="Dai S."/>
            <person name="Zhou R."/>
        </authorList>
    </citation>
    <scope>NUCLEOTIDE SEQUENCE [LARGE SCALE GENOMIC DNA]</scope>
    <source>
        <strain evidence="1">BV-YZ2020</strain>
    </source>
</reference>
<organism evidence="1 2">
    <name type="scientific">Bauhinia variegata</name>
    <name type="common">Purple orchid tree</name>
    <name type="synonym">Phanera variegata</name>
    <dbReference type="NCBI Taxonomy" id="167791"/>
    <lineage>
        <taxon>Eukaryota</taxon>
        <taxon>Viridiplantae</taxon>
        <taxon>Streptophyta</taxon>
        <taxon>Embryophyta</taxon>
        <taxon>Tracheophyta</taxon>
        <taxon>Spermatophyta</taxon>
        <taxon>Magnoliopsida</taxon>
        <taxon>eudicotyledons</taxon>
        <taxon>Gunneridae</taxon>
        <taxon>Pentapetalae</taxon>
        <taxon>rosids</taxon>
        <taxon>fabids</taxon>
        <taxon>Fabales</taxon>
        <taxon>Fabaceae</taxon>
        <taxon>Cercidoideae</taxon>
        <taxon>Cercideae</taxon>
        <taxon>Bauhiniinae</taxon>
        <taxon>Bauhinia</taxon>
    </lineage>
</organism>
<proteinExistence type="predicted"/>
<dbReference type="EMBL" id="CM039437">
    <property type="protein sequence ID" value="KAI4306548.1"/>
    <property type="molecule type" value="Genomic_DNA"/>
</dbReference>
<evidence type="ECO:0000313" key="1">
    <source>
        <dbReference type="EMBL" id="KAI4306548.1"/>
    </source>
</evidence>
<dbReference type="Proteomes" id="UP000828941">
    <property type="component" value="Chromosome 12"/>
</dbReference>
<keyword evidence="2" id="KW-1185">Reference proteome</keyword>
<comment type="caution">
    <text evidence="1">The sequence shown here is derived from an EMBL/GenBank/DDBJ whole genome shotgun (WGS) entry which is preliminary data.</text>
</comment>
<name>A0ACB9LAR6_BAUVA</name>
<protein>
    <submittedName>
        <fullName evidence="1">Uncharacterized protein</fullName>
    </submittedName>
</protein>
<evidence type="ECO:0000313" key="2">
    <source>
        <dbReference type="Proteomes" id="UP000828941"/>
    </source>
</evidence>
<accession>A0ACB9LAR6</accession>